<reference evidence="1" key="2">
    <citation type="submission" date="2025-09" db="UniProtKB">
        <authorList>
            <consortium name="Ensembl"/>
        </authorList>
    </citation>
    <scope>IDENTIFICATION</scope>
</reference>
<protein>
    <submittedName>
        <fullName evidence="1">Sperm associated antigen 17</fullName>
    </submittedName>
</protein>
<organism evidence="1 2">
    <name type="scientific">Crocodylus porosus</name>
    <name type="common">Saltwater crocodile</name>
    <name type="synonym">Estuarine crocodile</name>
    <dbReference type="NCBI Taxonomy" id="8502"/>
    <lineage>
        <taxon>Eukaryota</taxon>
        <taxon>Metazoa</taxon>
        <taxon>Chordata</taxon>
        <taxon>Craniata</taxon>
        <taxon>Vertebrata</taxon>
        <taxon>Euteleostomi</taxon>
        <taxon>Archelosauria</taxon>
        <taxon>Archosauria</taxon>
        <taxon>Crocodylia</taxon>
        <taxon>Longirostres</taxon>
        <taxon>Crocodylidae</taxon>
        <taxon>Crocodylus</taxon>
    </lineage>
</organism>
<dbReference type="GO" id="GO:1904158">
    <property type="term" value="P:axonemal central apparatus assembly"/>
    <property type="evidence" value="ECO:0007669"/>
    <property type="project" value="TreeGrafter"/>
</dbReference>
<evidence type="ECO:0000313" key="2">
    <source>
        <dbReference type="Proteomes" id="UP000594220"/>
    </source>
</evidence>
<dbReference type="InterPro" id="IPR026173">
    <property type="entry name" value="SPAG17"/>
</dbReference>
<reference evidence="1" key="1">
    <citation type="submission" date="2025-08" db="UniProtKB">
        <authorList>
            <consortium name="Ensembl"/>
        </authorList>
    </citation>
    <scope>IDENTIFICATION</scope>
</reference>
<dbReference type="GeneTree" id="ENSGT00390000013693"/>
<dbReference type="Proteomes" id="UP000594220">
    <property type="component" value="Unplaced"/>
</dbReference>
<dbReference type="GO" id="GO:1990716">
    <property type="term" value="C:axonemal central apparatus"/>
    <property type="evidence" value="ECO:0007669"/>
    <property type="project" value="TreeGrafter"/>
</dbReference>
<dbReference type="GO" id="GO:0005576">
    <property type="term" value="C:extracellular region"/>
    <property type="evidence" value="ECO:0007669"/>
    <property type="project" value="GOC"/>
</dbReference>
<keyword evidence="2" id="KW-1185">Reference proteome</keyword>
<dbReference type="Ensembl" id="ENSCPRT00005002160.1">
    <property type="protein sequence ID" value="ENSCPRP00005001850.1"/>
    <property type="gene ID" value="ENSCPRG00005001326.1"/>
</dbReference>
<sequence length="448" mass="51573">MQPIGYQLLIDVCDKVLAQTTSIPSANTKFQDFPILLYMPLRTTSSKAILDSGEQLPVTLLGKLLKFQLLFIKQKDLQRRAAEKLEFGTALFESIACLMYDCLDWRRQHKHYLDNAKFINVPVVVKSRLAQSPMTEVHPALQTAPPKKKGQTEEMLLISPQECFLTTYVDMRYYNDLLNQIPEEFISIPLILNCMLEQIVATEKDITPPSLVVPEPREDGLDHSIADHIVSILPSLVLSESGKKNLYSLFLPKDNEEMKILPQWPLLLNYHDVMSQRLHLLKVQEDLNPEKIEQKMMDKLPLVKLLRFPLPSPGNNTKRLARVHELMHYCTNELLSWAEVERAFKVFTFESLRLTELDDSGLLESSGLMLGGDYEVSYIPWDNPARFAKQLRQLSIMENAPDEKIPEGSVNLNLKGIWDRSSVKQCNLNQLSLILYPSRFILDWFWTF</sequence>
<dbReference type="AlphaFoldDB" id="A0A7M4FR61"/>
<gene>
    <name evidence="1" type="primary">SPAG17</name>
</gene>
<proteinExistence type="predicted"/>
<name>A0A7M4FR61_CROPO</name>
<evidence type="ECO:0000313" key="1">
    <source>
        <dbReference type="Ensembl" id="ENSCPRP00005001850.1"/>
    </source>
</evidence>
<dbReference type="PANTHER" id="PTHR21963">
    <property type="entry name" value="PF6"/>
    <property type="match status" value="1"/>
</dbReference>
<dbReference type="PANTHER" id="PTHR21963:SF1">
    <property type="entry name" value="SPERM-ASSOCIATED ANTIGEN 17"/>
    <property type="match status" value="1"/>
</dbReference>
<dbReference type="GO" id="GO:0003351">
    <property type="term" value="P:epithelial cilium movement involved in extracellular fluid movement"/>
    <property type="evidence" value="ECO:0007669"/>
    <property type="project" value="TreeGrafter"/>
</dbReference>
<accession>A0A7M4FR61</accession>